<dbReference type="PANTHER" id="PTHR33778">
    <property type="entry name" value="PROTEIN MGTC"/>
    <property type="match status" value="1"/>
</dbReference>
<keyword evidence="5 7" id="KW-1133">Transmembrane helix</keyword>
<accession>A0A2S6FX75</accession>
<dbReference type="Proteomes" id="UP000239863">
    <property type="component" value="Unassembled WGS sequence"/>
</dbReference>
<dbReference type="STRING" id="37659.GCA_000703125_01261"/>
<dbReference type="OrthoDB" id="9811198at2"/>
<evidence type="ECO:0000313" key="9">
    <source>
        <dbReference type="EMBL" id="PPK48108.1"/>
    </source>
</evidence>
<evidence type="ECO:0000256" key="1">
    <source>
        <dbReference type="ARBA" id="ARBA00004651"/>
    </source>
</evidence>
<feature type="transmembrane region" description="Helical" evidence="7">
    <location>
        <begin position="110"/>
        <end position="142"/>
    </location>
</feature>
<dbReference type="PRINTS" id="PR01837">
    <property type="entry name" value="MGTCSAPBPROT"/>
</dbReference>
<dbReference type="InterPro" id="IPR003416">
    <property type="entry name" value="MgtC/SapB/SrpB/YhiD_fam"/>
</dbReference>
<comment type="subcellular location">
    <subcellularLocation>
        <location evidence="1">Cell membrane</location>
        <topology evidence="1">Multi-pass membrane protein</topology>
    </subcellularLocation>
</comment>
<comment type="similarity">
    <text evidence="2">Belongs to the MgtC/SapB family.</text>
</comment>
<evidence type="ECO:0000259" key="8">
    <source>
        <dbReference type="Pfam" id="PF02308"/>
    </source>
</evidence>
<dbReference type="Pfam" id="PF02308">
    <property type="entry name" value="MgtC"/>
    <property type="match status" value="1"/>
</dbReference>
<dbReference type="GO" id="GO:0005886">
    <property type="term" value="C:plasma membrane"/>
    <property type="evidence" value="ECO:0007669"/>
    <property type="project" value="UniProtKB-SubCell"/>
</dbReference>
<evidence type="ECO:0000313" key="10">
    <source>
        <dbReference type="Proteomes" id="UP000239863"/>
    </source>
</evidence>
<reference evidence="9 10" key="1">
    <citation type="submission" date="2018-02" db="EMBL/GenBank/DDBJ databases">
        <title>Genomic Encyclopedia of Archaeal and Bacterial Type Strains, Phase II (KMG-II): from individual species to whole genera.</title>
        <authorList>
            <person name="Goeker M."/>
        </authorList>
    </citation>
    <scope>NUCLEOTIDE SEQUENCE [LARGE SCALE GENOMIC DNA]</scope>
    <source>
        <strain evidence="9 10">DSM 15099</strain>
    </source>
</reference>
<gene>
    <name evidence="9" type="ORF">BD821_11074</name>
</gene>
<dbReference type="PANTHER" id="PTHR33778:SF1">
    <property type="entry name" value="MAGNESIUM TRANSPORTER YHID-RELATED"/>
    <property type="match status" value="1"/>
</dbReference>
<evidence type="ECO:0000256" key="3">
    <source>
        <dbReference type="ARBA" id="ARBA00022475"/>
    </source>
</evidence>
<organism evidence="9 10">
    <name type="scientific">Clostridium algidicarnis DSM 15099</name>
    <dbReference type="NCBI Taxonomy" id="1121295"/>
    <lineage>
        <taxon>Bacteria</taxon>
        <taxon>Bacillati</taxon>
        <taxon>Bacillota</taxon>
        <taxon>Clostridia</taxon>
        <taxon>Eubacteriales</taxon>
        <taxon>Clostridiaceae</taxon>
        <taxon>Clostridium</taxon>
    </lineage>
</organism>
<feature type="transmembrane region" description="Helical" evidence="7">
    <location>
        <begin position="6"/>
        <end position="23"/>
    </location>
</feature>
<feature type="transmembrane region" description="Helical" evidence="7">
    <location>
        <begin position="35"/>
        <end position="54"/>
    </location>
</feature>
<evidence type="ECO:0000256" key="5">
    <source>
        <dbReference type="ARBA" id="ARBA00022989"/>
    </source>
</evidence>
<evidence type="ECO:0000256" key="7">
    <source>
        <dbReference type="SAM" id="Phobius"/>
    </source>
</evidence>
<evidence type="ECO:0000256" key="4">
    <source>
        <dbReference type="ARBA" id="ARBA00022692"/>
    </source>
</evidence>
<sequence>MTTYEIIFRLLMAIVIAGGIGYERESRNRPAGFRTHILVCVGAAVIAMIQIQAVDDSLKKVIENPILASAVKSDVGRMGAQVVSGIGFLGAGAIIHEKGSIKGLTTAASLWVVACIGLAVGMGYYVLAILSGVSVIAILGILKRFESKFLYKGKIMKIEIQYDDEKFQVQVLNDYFNRKKIKIKNIEYSIEDEDEESEDYNHHIKTSLYTILVPKYIKSGEVLHDIMGNDFIIKVSVL</sequence>
<dbReference type="RefSeq" id="WP_104410066.1">
    <property type="nucleotide sequence ID" value="NZ_PTIS01000010.1"/>
</dbReference>
<dbReference type="AlphaFoldDB" id="A0A2S6FX75"/>
<dbReference type="EMBL" id="PTIS01000010">
    <property type="protein sequence ID" value="PPK48108.1"/>
    <property type="molecule type" value="Genomic_DNA"/>
</dbReference>
<comment type="caution">
    <text evidence="9">The sequence shown here is derived from an EMBL/GenBank/DDBJ whole genome shotgun (WGS) entry which is preliminary data.</text>
</comment>
<keyword evidence="6 7" id="KW-0472">Membrane</keyword>
<evidence type="ECO:0000256" key="2">
    <source>
        <dbReference type="ARBA" id="ARBA00009298"/>
    </source>
</evidence>
<keyword evidence="4 7" id="KW-0812">Transmembrane</keyword>
<keyword evidence="3" id="KW-1003">Cell membrane</keyword>
<evidence type="ECO:0000256" key="6">
    <source>
        <dbReference type="ARBA" id="ARBA00023136"/>
    </source>
</evidence>
<protein>
    <submittedName>
        <fullName evidence="9">Putative Mg2+ transporter-C (MgtC) family protein</fullName>
    </submittedName>
</protein>
<dbReference type="InterPro" id="IPR049177">
    <property type="entry name" value="MgtC_SapB_SrpB_YhiD_N"/>
</dbReference>
<name>A0A2S6FX75_9CLOT</name>
<proteinExistence type="inferred from homology"/>
<feature type="domain" description="MgtC/SapB/SrpB/YhiD N-terminal" evidence="8">
    <location>
        <begin position="10"/>
        <end position="147"/>
    </location>
</feature>